<name>A0A0P0RGN9_9BURK</name>
<dbReference type="EMBL" id="CP012747">
    <property type="protein sequence ID" value="ALL67665.1"/>
    <property type="molecule type" value="Genomic_DNA"/>
</dbReference>
<dbReference type="InterPro" id="IPR011054">
    <property type="entry name" value="Rudment_hybrid_motif"/>
</dbReference>
<dbReference type="Proteomes" id="UP000019146">
    <property type="component" value="Chromosome 2"/>
</dbReference>
<feature type="domain" description="Lipoyl-binding" evidence="8">
    <location>
        <begin position="1123"/>
        <end position="1201"/>
    </location>
</feature>
<dbReference type="PROSITE" id="PS50979">
    <property type="entry name" value="BC"/>
    <property type="match status" value="1"/>
</dbReference>
<dbReference type="InterPro" id="IPR000089">
    <property type="entry name" value="Biotin_lipoyl"/>
</dbReference>
<dbReference type="GO" id="GO:0016787">
    <property type="term" value="F:hydrolase activity"/>
    <property type="evidence" value="ECO:0007669"/>
    <property type="project" value="UniProtKB-KW"/>
</dbReference>
<dbReference type="InterPro" id="IPR011053">
    <property type="entry name" value="Single_hybrid_motif"/>
</dbReference>
<dbReference type="PROSITE" id="PS00867">
    <property type="entry name" value="CPSASE_2"/>
    <property type="match status" value="1"/>
</dbReference>
<dbReference type="SUPFAM" id="SSF50891">
    <property type="entry name" value="Cyclophilin-like"/>
    <property type="match status" value="2"/>
</dbReference>
<keyword evidence="4" id="KW-0378">Hydrolase</keyword>
<evidence type="ECO:0000259" key="9">
    <source>
        <dbReference type="PROSITE" id="PS50975"/>
    </source>
</evidence>
<dbReference type="FunFam" id="3.30.1490.20:FF:000003">
    <property type="entry name" value="acetyl-CoA carboxylase isoform X1"/>
    <property type="match status" value="1"/>
</dbReference>
<dbReference type="GeneID" id="69971462"/>
<dbReference type="InterPro" id="IPR005481">
    <property type="entry name" value="BC-like_N"/>
</dbReference>
<dbReference type="GO" id="GO:0046872">
    <property type="term" value="F:metal ion binding"/>
    <property type="evidence" value="ECO:0007669"/>
    <property type="project" value="InterPro"/>
</dbReference>
<dbReference type="Pfam" id="PF02682">
    <property type="entry name" value="CT_C_D"/>
    <property type="match status" value="1"/>
</dbReference>
<feature type="domain" description="Biotin carboxylation" evidence="10">
    <location>
        <begin position="1"/>
        <end position="450"/>
    </location>
</feature>
<dbReference type="CDD" id="cd06850">
    <property type="entry name" value="biotinyl_domain"/>
    <property type="match status" value="1"/>
</dbReference>
<keyword evidence="2 11" id="KW-0436">Ligase</keyword>
<evidence type="ECO:0000259" key="10">
    <source>
        <dbReference type="PROSITE" id="PS50979"/>
    </source>
</evidence>
<dbReference type="PANTHER" id="PTHR18866:SF128">
    <property type="entry name" value="UREA AMIDOLYASE"/>
    <property type="match status" value="1"/>
</dbReference>
<dbReference type="InterPro" id="IPR014084">
    <property type="entry name" value="Urea_COase"/>
</dbReference>
<evidence type="ECO:0000256" key="5">
    <source>
        <dbReference type="ARBA" id="ARBA00022840"/>
    </source>
</evidence>
<dbReference type="PROSITE" id="PS50968">
    <property type="entry name" value="BIOTINYL_LIPOYL"/>
    <property type="match status" value="1"/>
</dbReference>
<sequence length="1204" mass="130645">MFDKVLIANRGAIACRILRTLRELNVDGIAVYSEADRASRHVSLADAACSLGDGAASVTYLDIAKLLDIARAQGAQAIHPGYGFLSENAAFAEACEAAGIAFIGPTPAQLRAFGLKHTARAIAAEQGVPMLEGTGLLDGLDAALEAAQRIGYPVMLKSTAGGGGIGMRVCRSADELASQFDNVKRLGQNNFSDAGVFLEKYIEKARHLEVQVFGDGKGAAIALGVRDCSVQRRNQKVLEETPAPNLPDGVEAALCEAAIRLAQAVSYRSAGTVEFVYDSDAARFYFLEVNTRLQVEHGVTEQVWGVDLVRWMIELAAGTLAPLDVLSRDLKPQGHAIQARLYAEDPGRDFKPCPGLLTDVSFPPADGRALRIDTWIEAGCEVPPWFDPMLAKLIAWQPTRDAARHALDAALETSRIYGVETNRDYLRQILADTPFASGHPWTRCLEGLRYRASTFEILSGGTQTTVQDYPGRPGYWAVGVPPSGPMDDRALRLGNRLLGNDAQAAALEITMSGPTLRFNTDAVVTVTGATLPVMLDEIPQPMNTTFLVTAGSTLALGTIRGAGARAYLCVRGGLDVAQYLGSRSTFTLGQFGGHGGRALRAGDVLHLHPLVDRDAGASMPAALTQRLDDVRVLRVIYGPHGAPEYFSAPYIDQFLDTDWEIHFNSSRTGVRLIGPKPEWTRADGGEAGLHPSNIHDNPYAVGAVDFTGDMPVILGPDGPSLGGFVCPVTVIEADLWQIGQLKAGDKVRFVPVDIATARAAARACIEEVVTLEAHTTSPQAGEERAALQSPIVLNVGEGDDRLVARLSGDTHLLLEIGPSELDLVLRFRGHALMQSLEALQLPGVIDLTPGIRSLQVHYQPEQLPLATLLDHVAATWQRVLLQKDLRAPSRIVHLPLSWDDPACQLAIDKYMTTVRKDAPWCPSNLEFIRRINDLDSIDAVKRIVFDASYLVMGLGDVYLGAPVATPLDPRHRLVTTKYNPARTWTAENSVGIGGAYLCVYGMEGPGGYQFVGRTLQMWNRYREVADFAGRPYLLRFFDQIRFYEVSADELLRIREAFPLGRYPLKIEETELSLADYQAFLEREAQDIAQFRTRQQAAFQAERQRWHEAGSNEDTLEPPVTADAEIAPLTDGQIAVDSEIAGNLWQVRVEPGATVEAGDVLLVIESMKMEISVIAPCAGTVGEIHVAPGSPVRAGQRVVVIEQHA</sequence>
<dbReference type="GO" id="GO:0005524">
    <property type="term" value="F:ATP binding"/>
    <property type="evidence" value="ECO:0007669"/>
    <property type="project" value="UniProtKB-UniRule"/>
</dbReference>
<dbReference type="InterPro" id="IPR005479">
    <property type="entry name" value="CPAse_ATP-bd"/>
</dbReference>
<dbReference type="NCBIfam" id="TIGR02712">
    <property type="entry name" value="urea_carbox"/>
    <property type="match status" value="1"/>
</dbReference>
<dbReference type="InterPro" id="IPR011761">
    <property type="entry name" value="ATP-grasp"/>
</dbReference>
<dbReference type="GO" id="GO:0004847">
    <property type="term" value="F:urea carboxylase activity"/>
    <property type="evidence" value="ECO:0007669"/>
    <property type="project" value="UniProtKB-EC"/>
</dbReference>
<comment type="cofactor">
    <cofactor evidence="1">
        <name>biotin</name>
        <dbReference type="ChEBI" id="CHEBI:57586"/>
    </cofactor>
</comment>
<dbReference type="SUPFAM" id="SSF51246">
    <property type="entry name" value="Rudiment single hybrid motif"/>
    <property type="match status" value="1"/>
</dbReference>
<dbReference type="InterPro" id="IPR005482">
    <property type="entry name" value="Biotin_COase_C"/>
</dbReference>
<dbReference type="NCBIfam" id="TIGR00724">
    <property type="entry name" value="urea_amlyse_rel"/>
    <property type="match status" value="1"/>
</dbReference>
<dbReference type="FunFam" id="3.40.50.20:FF:000010">
    <property type="entry name" value="Propionyl-CoA carboxylase subunit alpha"/>
    <property type="match status" value="1"/>
</dbReference>
<dbReference type="SUPFAM" id="SSF160467">
    <property type="entry name" value="PH0987 N-terminal domain-like"/>
    <property type="match status" value="1"/>
</dbReference>
<feature type="domain" description="ATP-grasp" evidence="9">
    <location>
        <begin position="120"/>
        <end position="317"/>
    </location>
</feature>
<dbReference type="Gene3D" id="2.40.100.10">
    <property type="entry name" value="Cyclophilin-like"/>
    <property type="match status" value="2"/>
</dbReference>
<dbReference type="SUPFAM" id="SSF56059">
    <property type="entry name" value="Glutathione synthetase ATP-binding domain-like"/>
    <property type="match status" value="1"/>
</dbReference>
<keyword evidence="5 7" id="KW-0067">ATP-binding</keyword>
<dbReference type="PANTHER" id="PTHR18866">
    <property type="entry name" value="CARBOXYLASE:PYRUVATE/ACETYL-COA/PROPIONYL-COA CARBOXYLASE"/>
    <property type="match status" value="1"/>
</dbReference>
<evidence type="ECO:0000256" key="1">
    <source>
        <dbReference type="ARBA" id="ARBA00001953"/>
    </source>
</evidence>
<evidence type="ECO:0000313" key="12">
    <source>
        <dbReference type="Proteomes" id="UP000019146"/>
    </source>
</evidence>
<evidence type="ECO:0000256" key="4">
    <source>
        <dbReference type="ARBA" id="ARBA00022801"/>
    </source>
</evidence>
<dbReference type="Pfam" id="PF02626">
    <property type="entry name" value="CT_A_B"/>
    <property type="match status" value="1"/>
</dbReference>
<evidence type="ECO:0000256" key="2">
    <source>
        <dbReference type="ARBA" id="ARBA00022598"/>
    </source>
</evidence>
<keyword evidence="3 7" id="KW-0547">Nucleotide-binding</keyword>
<dbReference type="SUPFAM" id="SSF52440">
    <property type="entry name" value="PreATP-grasp domain"/>
    <property type="match status" value="1"/>
</dbReference>
<dbReference type="KEGG" id="bcai:K788_0006386"/>
<dbReference type="Pfam" id="PF02785">
    <property type="entry name" value="Biotin_carb_C"/>
    <property type="match status" value="1"/>
</dbReference>
<dbReference type="SMART" id="SM00878">
    <property type="entry name" value="Biotin_carb_C"/>
    <property type="match status" value="1"/>
</dbReference>
<evidence type="ECO:0000256" key="7">
    <source>
        <dbReference type="PROSITE-ProRule" id="PRU00409"/>
    </source>
</evidence>
<evidence type="ECO:0000313" key="11">
    <source>
        <dbReference type="EMBL" id="ALL67665.1"/>
    </source>
</evidence>
<proteinExistence type="predicted"/>
<evidence type="ECO:0000256" key="3">
    <source>
        <dbReference type="ARBA" id="ARBA00022741"/>
    </source>
</evidence>
<dbReference type="InterPro" id="IPR029000">
    <property type="entry name" value="Cyclophilin-like_dom_sf"/>
</dbReference>
<dbReference type="InterPro" id="IPR050856">
    <property type="entry name" value="Biotin_carboxylase_complex"/>
</dbReference>
<dbReference type="SMART" id="SM00796">
    <property type="entry name" value="AHS1"/>
    <property type="match status" value="1"/>
</dbReference>
<dbReference type="InterPro" id="IPR003833">
    <property type="entry name" value="CT_C_D"/>
</dbReference>
<dbReference type="EC" id="6.3.4.6" evidence="11"/>
<accession>A0A0P0RGN9</accession>
<dbReference type="Gene3D" id="3.30.1360.40">
    <property type="match status" value="1"/>
</dbReference>
<dbReference type="Gene3D" id="3.30.470.20">
    <property type="entry name" value="ATP-grasp fold, B domain"/>
    <property type="match status" value="1"/>
</dbReference>
<reference evidence="11 12" key="1">
    <citation type="journal article" date="2014" name="Genome Announc.">
        <title>Draft Genome Sequence of the Haloacid-Degrading Burkholderia caribensis Strain MBA4.</title>
        <authorList>
            <person name="Pan Y."/>
            <person name="Kong K.F."/>
            <person name="Tsang J.S."/>
        </authorList>
    </citation>
    <scope>NUCLEOTIDE SEQUENCE [LARGE SCALE GENOMIC DNA]</scope>
    <source>
        <strain evidence="11 12">MBA4</strain>
    </source>
</reference>
<organism evidence="11 12">
    <name type="scientific">Paraburkholderia caribensis MBA4</name>
    <dbReference type="NCBI Taxonomy" id="1323664"/>
    <lineage>
        <taxon>Bacteria</taxon>
        <taxon>Pseudomonadati</taxon>
        <taxon>Pseudomonadota</taxon>
        <taxon>Betaproteobacteria</taxon>
        <taxon>Burkholderiales</taxon>
        <taxon>Burkholderiaceae</taxon>
        <taxon>Paraburkholderia</taxon>
    </lineage>
</organism>
<dbReference type="AlphaFoldDB" id="A0A0P0RGN9"/>
<keyword evidence="6" id="KW-0092">Biotin</keyword>
<gene>
    <name evidence="11" type="ORF">K788_0006386</name>
</gene>
<dbReference type="InterPro" id="IPR003778">
    <property type="entry name" value="CT_A_B"/>
</dbReference>
<evidence type="ECO:0000256" key="6">
    <source>
        <dbReference type="ARBA" id="ARBA00023267"/>
    </source>
</evidence>
<dbReference type="InterPro" id="IPR016185">
    <property type="entry name" value="PreATP-grasp_dom_sf"/>
</dbReference>
<dbReference type="PROSITE" id="PS00866">
    <property type="entry name" value="CPSASE_1"/>
    <property type="match status" value="1"/>
</dbReference>
<dbReference type="InterPro" id="IPR011764">
    <property type="entry name" value="Biotin_carboxylation_dom"/>
</dbReference>
<dbReference type="Gene3D" id="2.40.50.100">
    <property type="match status" value="1"/>
</dbReference>
<dbReference type="SMART" id="SM00797">
    <property type="entry name" value="AHS2"/>
    <property type="match status" value="1"/>
</dbReference>
<dbReference type="Pfam" id="PF00364">
    <property type="entry name" value="Biotin_lipoyl"/>
    <property type="match status" value="1"/>
</dbReference>
<dbReference type="SUPFAM" id="SSF51230">
    <property type="entry name" value="Single hybrid motif"/>
    <property type="match status" value="1"/>
</dbReference>
<protein>
    <submittedName>
        <fullName evidence="11">Urea carboxylase</fullName>
        <ecNumber evidence="11">6.3.4.6</ecNumber>
    </submittedName>
</protein>
<dbReference type="Pfam" id="PF00289">
    <property type="entry name" value="Biotin_carb_N"/>
    <property type="match status" value="1"/>
</dbReference>
<dbReference type="PROSITE" id="PS50975">
    <property type="entry name" value="ATP_GRASP"/>
    <property type="match status" value="1"/>
</dbReference>
<dbReference type="Pfam" id="PF02786">
    <property type="entry name" value="CPSase_L_D2"/>
    <property type="match status" value="1"/>
</dbReference>
<evidence type="ECO:0000259" key="8">
    <source>
        <dbReference type="PROSITE" id="PS50968"/>
    </source>
</evidence>
<dbReference type="RefSeq" id="WP_035999892.1">
    <property type="nucleotide sequence ID" value="NZ_CP012747.1"/>
</dbReference>